<dbReference type="PANTHER" id="PTHR32322">
    <property type="entry name" value="INNER MEMBRANE TRANSPORTER"/>
    <property type="match status" value="1"/>
</dbReference>
<evidence type="ECO:0000259" key="7">
    <source>
        <dbReference type="Pfam" id="PF00892"/>
    </source>
</evidence>
<feature type="transmembrane region" description="Helical" evidence="6">
    <location>
        <begin position="284"/>
        <end position="301"/>
    </location>
</feature>
<feature type="transmembrane region" description="Helical" evidence="6">
    <location>
        <begin position="229"/>
        <end position="252"/>
    </location>
</feature>
<evidence type="ECO:0000256" key="5">
    <source>
        <dbReference type="ARBA" id="ARBA00023136"/>
    </source>
</evidence>
<evidence type="ECO:0000256" key="6">
    <source>
        <dbReference type="SAM" id="Phobius"/>
    </source>
</evidence>
<feature type="domain" description="EamA" evidence="7">
    <location>
        <begin position="168"/>
        <end position="298"/>
    </location>
</feature>
<feature type="transmembrane region" description="Helical" evidence="6">
    <location>
        <begin position="259"/>
        <end position="278"/>
    </location>
</feature>
<feature type="transmembrane region" description="Helical" evidence="6">
    <location>
        <begin position="141"/>
        <end position="164"/>
    </location>
</feature>
<keyword evidence="2" id="KW-1003">Cell membrane</keyword>
<sequence>MTDSEEKVDTLEKRKPAGLIPTVFQIFLSLLWGGNHVSIKASLEYGSPLQVGWMRFVLGGTVTFAYMLLRKESFTVSKSEIRPLLIVGALFTVQIMFMNVGQHLTTAGHATALNSTYPIWAAVIAHFLVPADTLNRWKVLAIVLSYVGILTIVFGDVGIVVPGVTIEGDLMSLLSAILLGLRLVLMSNFAQNMSEAKIMFGQLVIGITLFFIGSLLFESPQYTIEPRFWLALAYQGFVIAGFGFLANAWLVTKYLPSTVTFYSFIQPPAGVLLAWLVLSEDPGRGLLGGLVFVVAGAITFGSESFIKAKRREVLV</sequence>
<evidence type="ECO:0000313" key="8">
    <source>
        <dbReference type="EMBL" id="SUZ94388.1"/>
    </source>
</evidence>
<keyword evidence="5 6" id="KW-0472">Membrane</keyword>
<gene>
    <name evidence="8" type="ORF">METZ01_LOCUS47242</name>
</gene>
<accession>A0A381RTT7</accession>
<dbReference type="SUPFAM" id="SSF103481">
    <property type="entry name" value="Multidrug resistance efflux transporter EmrE"/>
    <property type="match status" value="2"/>
</dbReference>
<name>A0A381RTT7_9ZZZZ</name>
<feature type="transmembrane region" description="Helical" evidence="6">
    <location>
        <begin position="81"/>
        <end position="100"/>
    </location>
</feature>
<evidence type="ECO:0000256" key="2">
    <source>
        <dbReference type="ARBA" id="ARBA00022475"/>
    </source>
</evidence>
<protein>
    <recommendedName>
        <fullName evidence="7">EamA domain-containing protein</fullName>
    </recommendedName>
</protein>
<evidence type="ECO:0000256" key="4">
    <source>
        <dbReference type="ARBA" id="ARBA00022989"/>
    </source>
</evidence>
<dbReference type="PANTHER" id="PTHR32322:SF18">
    <property type="entry name" value="S-ADENOSYLMETHIONINE_S-ADENOSYLHOMOCYSTEINE TRANSPORTER"/>
    <property type="match status" value="1"/>
</dbReference>
<feature type="domain" description="EamA" evidence="7">
    <location>
        <begin position="26"/>
        <end position="153"/>
    </location>
</feature>
<organism evidence="8">
    <name type="scientific">marine metagenome</name>
    <dbReference type="NCBI Taxonomy" id="408172"/>
    <lineage>
        <taxon>unclassified sequences</taxon>
        <taxon>metagenomes</taxon>
        <taxon>ecological metagenomes</taxon>
    </lineage>
</organism>
<dbReference type="AlphaFoldDB" id="A0A381RTT7"/>
<keyword evidence="4 6" id="KW-1133">Transmembrane helix</keyword>
<feature type="transmembrane region" description="Helical" evidence="6">
    <location>
        <begin position="112"/>
        <end position="129"/>
    </location>
</feature>
<dbReference type="InterPro" id="IPR050638">
    <property type="entry name" value="AA-Vitamin_Transporters"/>
</dbReference>
<dbReference type="InterPro" id="IPR037185">
    <property type="entry name" value="EmrE-like"/>
</dbReference>
<reference evidence="8" key="1">
    <citation type="submission" date="2018-05" db="EMBL/GenBank/DDBJ databases">
        <authorList>
            <person name="Lanie J.A."/>
            <person name="Ng W.-L."/>
            <person name="Kazmierczak K.M."/>
            <person name="Andrzejewski T.M."/>
            <person name="Davidsen T.M."/>
            <person name="Wayne K.J."/>
            <person name="Tettelin H."/>
            <person name="Glass J.I."/>
            <person name="Rusch D."/>
            <person name="Podicherti R."/>
            <person name="Tsui H.-C.T."/>
            <person name="Winkler M.E."/>
        </authorList>
    </citation>
    <scope>NUCLEOTIDE SEQUENCE</scope>
</reference>
<dbReference type="GO" id="GO:0005886">
    <property type="term" value="C:plasma membrane"/>
    <property type="evidence" value="ECO:0007669"/>
    <property type="project" value="UniProtKB-SubCell"/>
</dbReference>
<proteinExistence type="predicted"/>
<dbReference type="EMBL" id="UINC01002230">
    <property type="protein sequence ID" value="SUZ94388.1"/>
    <property type="molecule type" value="Genomic_DNA"/>
</dbReference>
<evidence type="ECO:0000256" key="3">
    <source>
        <dbReference type="ARBA" id="ARBA00022692"/>
    </source>
</evidence>
<feature type="transmembrane region" description="Helical" evidence="6">
    <location>
        <begin position="170"/>
        <end position="186"/>
    </location>
</feature>
<feature type="transmembrane region" description="Helical" evidence="6">
    <location>
        <begin position="198"/>
        <end position="217"/>
    </location>
</feature>
<keyword evidence="3 6" id="KW-0812">Transmembrane</keyword>
<comment type="subcellular location">
    <subcellularLocation>
        <location evidence="1">Cell membrane</location>
        <topology evidence="1">Multi-pass membrane protein</topology>
    </subcellularLocation>
</comment>
<dbReference type="InterPro" id="IPR000620">
    <property type="entry name" value="EamA_dom"/>
</dbReference>
<dbReference type="Pfam" id="PF00892">
    <property type="entry name" value="EamA"/>
    <property type="match status" value="2"/>
</dbReference>
<feature type="transmembrane region" description="Helical" evidence="6">
    <location>
        <begin position="16"/>
        <end position="33"/>
    </location>
</feature>
<evidence type="ECO:0000256" key="1">
    <source>
        <dbReference type="ARBA" id="ARBA00004651"/>
    </source>
</evidence>
<feature type="transmembrane region" description="Helical" evidence="6">
    <location>
        <begin position="53"/>
        <end position="69"/>
    </location>
</feature>